<keyword evidence="5" id="KW-0812">Transmembrane</keyword>
<dbReference type="Proteomes" id="UP000178249">
    <property type="component" value="Unassembled WGS sequence"/>
</dbReference>
<accession>A0A1F6C2A4</accession>
<keyword evidence="4" id="KW-0029">Amino-acid transport</keyword>
<dbReference type="PRINTS" id="PR00337">
    <property type="entry name" value="LEUILEVALBP"/>
</dbReference>
<organism evidence="7 8">
    <name type="scientific">Candidatus Kaiserbacteria bacterium RIFCSPHIGHO2_01_FULL_48_10</name>
    <dbReference type="NCBI Taxonomy" id="1798476"/>
    <lineage>
        <taxon>Bacteria</taxon>
        <taxon>Candidatus Kaiseribacteriota</taxon>
    </lineage>
</organism>
<gene>
    <name evidence="7" type="ORF">A2841_03815</name>
</gene>
<evidence type="ECO:0000256" key="2">
    <source>
        <dbReference type="ARBA" id="ARBA00022448"/>
    </source>
</evidence>
<evidence type="ECO:0000256" key="5">
    <source>
        <dbReference type="SAM" id="Phobius"/>
    </source>
</evidence>
<dbReference type="InterPro" id="IPR028082">
    <property type="entry name" value="Peripla_BP_I"/>
</dbReference>
<keyword evidence="5" id="KW-1133">Transmembrane helix</keyword>
<dbReference type="Pfam" id="PF13458">
    <property type="entry name" value="Peripla_BP_6"/>
    <property type="match status" value="1"/>
</dbReference>
<dbReference type="SUPFAM" id="SSF53822">
    <property type="entry name" value="Periplasmic binding protein-like I"/>
    <property type="match status" value="1"/>
</dbReference>
<dbReference type="PANTHER" id="PTHR30483">
    <property type="entry name" value="LEUCINE-SPECIFIC-BINDING PROTEIN"/>
    <property type="match status" value="1"/>
</dbReference>
<proteinExistence type="inferred from homology"/>
<dbReference type="EMBL" id="MFKP01000045">
    <property type="protein sequence ID" value="OGG43291.1"/>
    <property type="molecule type" value="Genomic_DNA"/>
</dbReference>
<dbReference type="GO" id="GO:0006865">
    <property type="term" value="P:amino acid transport"/>
    <property type="evidence" value="ECO:0007669"/>
    <property type="project" value="UniProtKB-KW"/>
</dbReference>
<evidence type="ECO:0000256" key="1">
    <source>
        <dbReference type="ARBA" id="ARBA00010062"/>
    </source>
</evidence>
<keyword evidence="2" id="KW-0813">Transport</keyword>
<dbReference type="InterPro" id="IPR028081">
    <property type="entry name" value="Leu-bd"/>
</dbReference>
<keyword evidence="3" id="KW-0732">Signal</keyword>
<comment type="similarity">
    <text evidence="1">Belongs to the leucine-binding protein family.</text>
</comment>
<evidence type="ECO:0000256" key="4">
    <source>
        <dbReference type="ARBA" id="ARBA00022970"/>
    </source>
</evidence>
<dbReference type="AlphaFoldDB" id="A0A1F6C2A4"/>
<dbReference type="Gene3D" id="3.40.50.2300">
    <property type="match status" value="2"/>
</dbReference>
<feature type="domain" description="Leucine-binding protein" evidence="6">
    <location>
        <begin position="32"/>
        <end position="344"/>
    </location>
</feature>
<comment type="caution">
    <text evidence="7">The sequence shown here is derived from an EMBL/GenBank/DDBJ whole genome shotgun (WGS) entry which is preliminary data.</text>
</comment>
<dbReference type="InterPro" id="IPR051010">
    <property type="entry name" value="BCAA_transport"/>
</dbReference>
<reference evidence="7 8" key="1">
    <citation type="journal article" date="2016" name="Nat. Commun.">
        <title>Thousands of microbial genomes shed light on interconnected biogeochemical processes in an aquifer system.</title>
        <authorList>
            <person name="Anantharaman K."/>
            <person name="Brown C.T."/>
            <person name="Hug L.A."/>
            <person name="Sharon I."/>
            <person name="Castelle C.J."/>
            <person name="Probst A.J."/>
            <person name="Thomas B.C."/>
            <person name="Singh A."/>
            <person name="Wilkins M.J."/>
            <person name="Karaoz U."/>
            <person name="Brodie E.L."/>
            <person name="Williams K.H."/>
            <person name="Hubbard S.S."/>
            <person name="Banfield J.F."/>
        </authorList>
    </citation>
    <scope>NUCLEOTIDE SEQUENCE [LARGE SCALE GENOMIC DNA]</scope>
</reference>
<keyword evidence="5" id="KW-0472">Membrane</keyword>
<evidence type="ECO:0000256" key="3">
    <source>
        <dbReference type="ARBA" id="ARBA00022729"/>
    </source>
</evidence>
<evidence type="ECO:0000259" key="6">
    <source>
        <dbReference type="Pfam" id="PF13458"/>
    </source>
</evidence>
<evidence type="ECO:0000313" key="7">
    <source>
        <dbReference type="EMBL" id="OGG43291.1"/>
    </source>
</evidence>
<dbReference type="PANTHER" id="PTHR30483:SF6">
    <property type="entry name" value="PERIPLASMIC BINDING PROTEIN OF ABC TRANSPORTER FOR NATURAL AMINO ACIDS"/>
    <property type="match status" value="1"/>
</dbReference>
<name>A0A1F6C2A4_9BACT</name>
<evidence type="ECO:0000313" key="8">
    <source>
        <dbReference type="Proteomes" id="UP000178249"/>
    </source>
</evidence>
<sequence length="371" mass="40140">MKNLWLWMVVAIVLIGGYFVFFSKPSDVAGETVKIGAALALSGDAAPWGEVSRNAAQLAVDEINQGGGINGKQVILAVEDTKSSSKDSVTAVSKLVNVDKVQAVMITWLDSYPGAESVMPVNMPLVSQDAAIESVNVPVNHPNVFSLWYRTAAKAESVLGAMAQEQVKTAYIVTQNDSYYATLNSFLKKEAGKQGIAIIAAESLNPSDDARTVVAKIKSLKPDAVFFGSYDDKLSVNFIKSYRDIIGYSIPFYGDEFIEQDFMGKSFNPAWFEGITYYVPADPNKAFAEKYMARFGVGPKFSAGTTYDTVKILAKYLADMPSDTAAYMKGMSFNTVTYGKISFDEIGGVVTDRTGIAIKRISGGKIVSIPL</sequence>
<feature type="transmembrane region" description="Helical" evidence="5">
    <location>
        <begin position="5"/>
        <end position="22"/>
    </location>
</feature>
<dbReference type="InterPro" id="IPR000709">
    <property type="entry name" value="Leu_Ile_Val-bd"/>
</dbReference>
<protein>
    <recommendedName>
        <fullName evidence="6">Leucine-binding protein domain-containing protein</fullName>
    </recommendedName>
</protein>